<dbReference type="GO" id="GO:0015276">
    <property type="term" value="F:ligand-gated monoatomic ion channel activity"/>
    <property type="evidence" value="ECO:0007669"/>
    <property type="project" value="InterPro"/>
</dbReference>
<keyword evidence="8" id="KW-0675">Receptor</keyword>
<evidence type="ECO:0000256" key="5">
    <source>
        <dbReference type="ARBA" id="ARBA00022989"/>
    </source>
</evidence>
<evidence type="ECO:0000256" key="6">
    <source>
        <dbReference type="ARBA" id="ARBA00023065"/>
    </source>
</evidence>
<evidence type="ECO:0000313" key="17">
    <source>
        <dbReference type="WBParaSite" id="MBELARI_LOCUS16529"/>
    </source>
</evidence>
<feature type="signal peptide" evidence="13">
    <location>
        <begin position="1"/>
        <end position="18"/>
    </location>
</feature>
<evidence type="ECO:0000259" key="15">
    <source>
        <dbReference type="SMART" id="SM00918"/>
    </source>
</evidence>
<keyword evidence="3" id="KW-0813">Transport</keyword>
<dbReference type="InterPro" id="IPR001320">
    <property type="entry name" value="Iontro_rcpt_C"/>
</dbReference>
<dbReference type="WBParaSite" id="MBELARI_LOCUS16529">
    <property type="protein sequence ID" value="MBELARI_LOCUS16529"/>
    <property type="gene ID" value="MBELARI_LOCUS16529"/>
</dbReference>
<dbReference type="SUPFAM" id="SSF53850">
    <property type="entry name" value="Periplasmic binding protein-like II"/>
    <property type="match status" value="1"/>
</dbReference>
<accession>A0AAF3ESD0</accession>
<feature type="transmembrane region" description="Helical" evidence="12">
    <location>
        <begin position="165"/>
        <end position="183"/>
    </location>
</feature>
<evidence type="ECO:0000313" key="16">
    <source>
        <dbReference type="Proteomes" id="UP000887575"/>
    </source>
</evidence>
<keyword evidence="7 12" id="KW-0472">Membrane</keyword>
<keyword evidence="5 12" id="KW-1133">Transmembrane helix</keyword>
<feature type="domain" description="Ionotropic glutamate receptor L-glutamate and glycine-binding" evidence="15">
    <location>
        <begin position="37"/>
        <end position="106"/>
    </location>
</feature>
<comment type="subcellular location">
    <subcellularLocation>
        <location evidence="1">Membrane</location>
        <topology evidence="1">Multi-pass membrane protein</topology>
    </subcellularLocation>
</comment>
<organism evidence="16 17">
    <name type="scientific">Mesorhabditis belari</name>
    <dbReference type="NCBI Taxonomy" id="2138241"/>
    <lineage>
        <taxon>Eukaryota</taxon>
        <taxon>Metazoa</taxon>
        <taxon>Ecdysozoa</taxon>
        <taxon>Nematoda</taxon>
        <taxon>Chromadorea</taxon>
        <taxon>Rhabditida</taxon>
        <taxon>Rhabditina</taxon>
        <taxon>Rhabditomorpha</taxon>
        <taxon>Rhabditoidea</taxon>
        <taxon>Rhabditidae</taxon>
        <taxon>Mesorhabditinae</taxon>
        <taxon>Mesorhabditis</taxon>
    </lineage>
</organism>
<feature type="transmembrane region" description="Helical" evidence="12">
    <location>
        <begin position="401"/>
        <end position="424"/>
    </location>
</feature>
<dbReference type="GO" id="GO:0016020">
    <property type="term" value="C:membrane"/>
    <property type="evidence" value="ECO:0007669"/>
    <property type="project" value="UniProtKB-SubCell"/>
</dbReference>
<evidence type="ECO:0000256" key="2">
    <source>
        <dbReference type="ARBA" id="ARBA00008685"/>
    </source>
</evidence>
<keyword evidence="4 12" id="KW-0812">Transmembrane</keyword>
<evidence type="ECO:0000256" key="10">
    <source>
        <dbReference type="ARBA" id="ARBA00023286"/>
    </source>
</evidence>
<feature type="chain" id="PRO_5042290795" evidence="13">
    <location>
        <begin position="19"/>
        <end position="442"/>
    </location>
</feature>
<dbReference type="InterPro" id="IPR015683">
    <property type="entry name" value="Ionotropic_Glu_rcpt"/>
</dbReference>
<dbReference type="AlphaFoldDB" id="A0AAF3ESD0"/>
<dbReference type="SMART" id="SM00918">
    <property type="entry name" value="Lig_chan-Glu_bd"/>
    <property type="match status" value="1"/>
</dbReference>
<evidence type="ECO:0000259" key="14">
    <source>
        <dbReference type="SMART" id="SM00079"/>
    </source>
</evidence>
<keyword evidence="11" id="KW-0407">Ion channel</keyword>
<sequence>MILFILLLLFLSNLPSFAVKIQQKSYKVNVDLLLYPPFGIISNDCKSNPNKTSCSGNGKYEGFAVDLFKMFSERIPGFEYTIKESARAGTRLPLGSWDGSLGKLLNKETDLVIGPIAITMERERVFQFTQPFLTSGVSVMIKKPEKAKVNRFPPSSFLMPFSKTTWLFICFAYLAIGIFYSILKAFPRNLNIHGRKKKSAGEQLITLAFFVFTLFVFGVYTANLAVILQAFQTVEVADFPFQSLTELVRSIPRIKVGVVKDGTTANLFKNQNTELTRELWRHMIEEDTFVTSYAEGIDRVRKSKGKYAFILEDLANQYESNRKPCDTMRLGELMNRFGYGVVLPFGSNLTTSLNLAILTLQENGSLKRLESKWMGEAKSECISPKDLEVKPMSPKDYSIEFSGIAGIFYILMAVLTLALVVVIAEHVACKKKKTPENEALTA</sequence>
<evidence type="ECO:0000256" key="4">
    <source>
        <dbReference type="ARBA" id="ARBA00022692"/>
    </source>
</evidence>
<evidence type="ECO:0000256" key="13">
    <source>
        <dbReference type="SAM" id="SignalP"/>
    </source>
</evidence>
<evidence type="ECO:0000256" key="7">
    <source>
        <dbReference type="ARBA" id="ARBA00023136"/>
    </source>
</evidence>
<keyword evidence="16" id="KW-1185">Reference proteome</keyword>
<name>A0AAF3ESD0_9BILA</name>
<comment type="similarity">
    <text evidence="2">Belongs to the glutamate-gated ion channel (TC 1.A.10.1) family.</text>
</comment>
<dbReference type="PANTHER" id="PTHR18966">
    <property type="entry name" value="IONOTROPIC GLUTAMATE RECEPTOR"/>
    <property type="match status" value="1"/>
</dbReference>
<evidence type="ECO:0000256" key="9">
    <source>
        <dbReference type="ARBA" id="ARBA00023180"/>
    </source>
</evidence>
<evidence type="ECO:0000256" key="3">
    <source>
        <dbReference type="ARBA" id="ARBA00022448"/>
    </source>
</evidence>
<dbReference type="SMART" id="SM00079">
    <property type="entry name" value="PBPe"/>
    <property type="match status" value="1"/>
</dbReference>
<evidence type="ECO:0000256" key="1">
    <source>
        <dbReference type="ARBA" id="ARBA00004141"/>
    </source>
</evidence>
<evidence type="ECO:0000256" key="12">
    <source>
        <dbReference type="SAM" id="Phobius"/>
    </source>
</evidence>
<feature type="domain" description="Ionotropic glutamate receptor C-terminal" evidence="14">
    <location>
        <begin position="27"/>
        <end position="376"/>
    </location>
</feature>
<evidence type="ECO:0000256" key="8">
    <source>
        <dbReference type="ARBA" id="ARBA00023170"/>
    </source>
</evidence>
<dbReference type="Proteomes" id="UP000887575">
    <property type="component" value="Unassembled WGS sequence"/>
</dbReference>
<reference evidence="17" key="1">
    <citation type="submission" date="2024-02" db="UniProtKB">
        <authorList>
            <consortium name="WormBaseParasite"/>
        </authorList>
    </citation>
    <scope>IDENTIFICATION</scope>
</reference>
<dbReference type="Gene3D" id="3.40.190.10">
    <property type="entry name" value="Periplasmic binding protein-like II"/>
    <property type="match status" value="2"/>
</dbReference>
<feature type="transmembrane region" description="Helical" evidence="12">
    <location>
        <begin position="204"/>
        <end position="231"/>
    </location>
</feature>
<dbReference type="InterPro" id="IPR019594">
    <property type="entry name" value="Glu/Gly-bd"/>
</dbReference>
<keyword evidence="10" id="KW-1071">Ligand-gated ion channel</keyword>
<dbReference type="Pfam" id="PF10613">
    <property type="entry name" value="Lig_chan-Glu_bd"/>
    <property type="match status" value="1"/>
</dbReference>
<keyword evidence="9" id="KW-0325">Glycoprotein</keyword>
<evidence type="ECO:0000256" key="11">
    <source>
        <dbReference type="ARBA" id="ARBA00023303"/>
    </source>
</evidence>
<protein>
    <submittedName>
        <fullName evidence="17">Ionotropic glutamate receptor C-terminal domain-containing protein</fullName>
    </submittedName>
</protein>
<keyword evidence="6" id="KW-0406">Ion transport</keyword>
<proteinExistence type="inferred from homology"/>
<dbReference type="CDD" id="cd13685">
    <property type="entry name" value="PBP2_iGluR_non_NMDA_like"/>
    <property type="match status" value="1"/>
</dbReference>
<keyword evidence="13" id="KW-0732">Signal</keyword>